<protein>
    <submittedName>
        <fullName evidence="1">Uncharacterized protein</fullName>
    </submittedName>
</protein>
<evidence type="ECO:0000313" key="2">
    <source>
        <dbReference type="Proteomes" id="UP001596527"/>
    </source>
</evidence>
<comment type="caution">
    <text evidence="1">The sequence shown here is derived from an EMBL/GenBank/DDBJ whole genome shotgun (WGS) entry which is preliminary data.</text>
</comment>
<organism evidence="1 2">
    <name type="scientific">Schaalia naturae</name>
    <dbReference type="NCBI Taxonomy" id="635203"/>
    <lineage>
        <taxon>Bacteria</taxon>
        <taxon>Bacillati</taxon>
        <taxon>Actinomycetota</taxon>
        <taxon>Actinomycetes</taxon>
        <taxon>Actinomycetales</taxon>
        <taxon>Actinomycetaceae</taxon>
        <taxon>Schaalia</taxon>
    </lineage>
</organism>
<dbReference type="Proteomes" id="UP001596527">
    <property type="component" value="Unassembled WGS sequence"/>
</dbReference>
<evidence type="ECO:0000313" key="1">
    <source>
        <dbReference type="EMBL" id="MFC7579959.1"/>
    </source>
</evidence>
<reference evidence="2" key="1">
    <citation type="journal article" date="2019" name="Int. J. Syst. Evol. Microbiol.">
        <title>The Global Catalogue of Microorganisms (GCM) 10K type strain sequencing project: providing services to taxonomists for standard genome sequencing and annotation.</title>
        <authorList>
            <consortium name="The Broad Institute Genomics Platform"/>
            <consortium name="The Broad Institute Genome Sequencing Center for Infectious Disease"/>
            <person name="Wu L."/>
            <person name="Ma J."/>
        </authorList>
    </citation>
    <scope>NUCLEOTIDE SEQUENCE [LARGE SCALE GENOMIC DNA]</scope>
    <source>
        <strain evidence="2">CCUG 56698</strain>
    </source>
</reference>
<gene>
    <name evidence="1" type="ORF">ACFQWG_01790</name>
</gene>
<accession>A0ABW2SIM1</accession>
<dbReference type="RefSeq" id="WP_380971563.1">
    <property type="nucleotide sequence ID" value="NZ_JBHTEF010000001.1"/>
</dbReference>
<dbReference type="EMBL" id="JBHTEF010000001">
    <property type="protein sequence ID" value="MFC7579959.1"/>
    <property type="molecule type" value="Genomic_DNA"/>
</dbReference>
<proteinExistence type="predicted"/>
<sequence>MSGRVGTVVVDGRLGPRTSLGVVDRDVLVDIEAACLEAVRRRREEARRARAPRVRLRGSVGTAGLSALAATALTLAGEREGDRGPRRARAATRRLPACVLRANLSVLDQASVGEIVSCQTDVHAHGVSLSLGDGAGACP</sequence>
<name>A0ABW2SIM1_9ACTO</name>
<keyword evidence="2" id="KW-1185">Reference proteome</keyword>